<feature type="domain" description="VLIG-type G" evidence="9">
    <location>
        <begin position="191"/>
        <end position="401"/>
    </location>
</feature>
<dbReference type="PANTHER" id="PTHR22796:SF6">
    <property type="entry name" value="INTERFERON-INDUCED VERY LARGE GTPASE 1-RELATED"/>
    <property type="match status" value="1"/>
</dbReference>
<keyword evidence="4" id="KW-0547">Nucleotide-binding</keyword>
<proteinExistence type="predicted"/>
<evidence type="ECO:0000256" key="1">
    <source>
        <dbReference type="ARBA" id="ARBA00004123"/>
    </source>
</evidence>
<dbReference type="InterPro" id="IPR057365">
    <property type="entry name" value="URGCP"/>
</dbReference>
<evidence type="ECO:0000313" key="11">
    <source>
        <dbReference type="RefSeq" id="XP_014640186.1"/>
    </source>
</evidence>
<keyword evidence="7" id="KW-0175">Coiled coil</keyword>
<evidence type="ECO:0000259" key="9">
    <source>
        <dbReference type="Pfam" id="PF25683"/>
    </source>
</evidence>
<dbReference type="Proteomes" id="UP000694910">
    <property type="component" value="Unplaced"/>
</dbReference>
<evidence type="ECO:0000256" key="3">
    <source>
        <dbReference type="ARBA" id="ARBA00022490"/>
    </source>
</evidence>
<feature type="coiled-coil region" evidence="7">
    <location>
        <begin position="269"/>
        <end position="309"/>
    </location>
</feature>
<keyword evidence="6" id="KW-0539">Nucleus</keyword>
<organism evidence="10 11">
    <name type="scientific">Ceratotherium simum simum</name>
    <name type="common">Southern white rhinoceros</name>
    <dbReference type="NCBI Taxonomy" id="73337"/>
    <lineage>
        <taxon>Eukaryota</taxon>
        <taxon>Metazoa</taxon>
        <taxon>Chordata</taxon>
        <taxon>Craniata</taxon>
        <taxon>Vertebrata</taxon>
        <taxon>Euteleostomi</taxon>
        <taxon>Mammalia</taxon>
        <taxon>Eutheria</taxon>
        <taxon>Laurasiatheria</taxon>
        <taxon>Perissodactyla</taxon>
        <taxon>Rhinocerotidae</taxon>
        <taxon>Ceratotherium</taxon>
    </lineage>
</organism>
<name>A0ABM1CKV5_CERSS</name>
<protein>
    <submittedName>
        <fullName evidence="11">Interferon-induced very large GTPase 1-like</fullName>
    </submittedName>
</protein>
<evidence type="ECO:0000256" key="6">
    <source>
        <dbReference type="ARBA" id="ARBA00023242"/>
    </source>
</evidence>
<evidence type="ECO:0000256" key="4">
    <source>
        <dbReference type="ARBA" id="ARBA00022741"/>
    </source>
</evidence>
<sequence>MEGVVEVCWFCPAGEDEDRFDTCLTFTNVHGDAKEHKKQLTFLQEVSSLIVIPMSSSDDNNEKRKVVRDLCQSSKPLTRLLDDKEKTLANNSGLKVRIGIRNRNEAELTEELTTTIRRLLELSGTALSLQDCAQSAWKQGLLVDKDQRDCKDAKEKAEILMALLKETKISQMTENLLPLQGQLWHIWCKKDKELYHLREKGNRSVEQHKSETETDKQIIRHEQFTRAFPLNDLMQSVLEILKKHSETNTKLYFLQWLSVFLDNLTAGHLEKLNEKKKSLYKLVQTEKQQASKSNNLKDWQKEIEAISAETTNCTLGIQQLLREVGQIYEALEEASFTKDLLFLSLPQIAADLMISGVPIELMDGDASYVPLKWVAAVFDKDTAKLGDKRLFVLSVLSLQSSRSPPCLMPF</sequence>
<evidence type="ECO:0000256" key="5">
    <source>
        <dbReference type="ARBA" id="ARBA00023134"/>
    </source>
</evidence>
<dbReference type="PANTHER" id="PTHR22796">
    <property type="entry name" value="URG4-RELATED"/>
    <property type="match status" value="1"/>
</dbReference>
<dbReference type="Pfam" id="PF25683">
    <property type="entry name" value="URGCP_GTPase"/>
    <property type="match status" value="1"/>
</dbReference>
<comment type="subcellular location">
    <subcellularLocation>
        <location evidence="2">Cytoplasm</location>
    </subcellularLocation>
    <subcellularLocation>
        <location evidence="1">Nucleus</location>
    </subcellularLocation>
</comment>
<dbReference type="Pfam" id="PF25496">
    <property type="entry name" value="URGCP"/>
    <property type="match status" value="1"/>
</dbReference>
<reference evidence="11" key="1">
    <citation type="submission" date="2025-08" db="UniProtKB">
        <authorList>
            <consortium name="RefSeq"/>
        </authorList>
    </citation>
    <scope>IDENTIFICATION</scope>
</reference>
<evidence type="ECO:0000259" key="8">
    <source>
        <dbReference type="Pfam" id="PF25496"/>
    </source>
</evidence>
<dbReference type="GeneID" id="106801308"/>
<dbReference type="InterPro" id="IPR030383">
    <property type="entry name" value="G_VLIG_dom"/>
</dbReference>
<gene>
    <name evidence="11" type="primary">LOC106801308</name>
</gene>
<keyword evidence="10" id="KW-1185">Reference proteome</keyword>
<accession>A0ABM1CKV5</accession>
<keyword evidence="5" id="KW-0342">GTP-binding</keyword>
<dbReference type="RefSeq" id="XP_014640186.1">
    <property type="nucleotide sequence ID" value="XM_014784700.1"/>
</dbReference>
<evidence type="ECO:0000313" key="10">
    <source>
        <dbReference type="Proteomes" id="UP000694910"/>
    </source>
</evidence>
<feature type="domain" description="Up-regulator of cell proliferation-like" evidence="8">
    <location>
        <begin position="1"/>
        <end position="160"/>
    </location>
</feature>
<evidence type="ECO:0000256" key="7">
    <source>
        <dbReference type="SAM" id="Coils"/>
    </source>
</evidence>
<evidence type="ECO:0000256" key="2">
    <source>
        <dbReference type="ARBA" id="ARBA00004496"/>
    </source>
</evidence>
<keyword evidence="3" id="KW-0963">Cytoplasm</keyword>